<dbReference type="AlphaFoldDB" id="D0MQB0"/>
<dbReference type="Gene3D" id="3.30.70.270">
    <property type="match status" value="1"/>
</dbReference>
<dbReference type="InterPro" id="IPR043128">
    <property type="entry name" value="Rev_trsase/Diguanyl_cyclase"/>
</dbReference>
<dbReference type="EMBL" id="DS028118">
    <property type="protein sequence ID" value="EEY57679.1"/>
    <property type="molecule type" value="Genomic_DNA"/>
</dbReference>
<evidence type="ECO:0000313" key="2">
    <source>
        <dbReference type="Proteomes" id="UP000006643"/>
    </source>
</evidence>
<keyword evidence="2" id="KW-1185">Reference proteome</keyword>
<name>D0MQB0_PHYIT</name>
<dbReference type="VEuPathDB" id="FungiDB:PITG_00244"/>
<dbReference type="GeneID" id="9476915"/>
<dbReference type="RefSeq" id="XP_002908865.1">
    <property type="nucleotide sequence ID" value="XM_002908819.1"/>
</dbReference>
<reference evidence="2" key="1">
    <citation type="journal article" date="2009" name="Nature">
        <title>Genome sequence and analysis of the Irish potato famine pathogen Phytophthora infestans.</title>
        <authorList>
            <consortium name="The Broad Institute Genome Sequencing Platform"/>
            <person name="Haas B.J."/>
            <person name="Kamoun S."/>
            <person name="Zody M.C."/>
            <person name="Jiang R.H."/>
            <person name="Handsaker R.E."/>
            <person name="Cano L.M."/>
            <person name="Grabherr M."/>
            <person name="Kodira C.D."/>
            <person name="Raffaele S."/>
            <person name="Torto-Alalibo T."/>
            <person name="Bozkurt T.O."/>
            <person name="Ah-Fong A.M."/>
            <person name="Alvarado L."/>
            <person name="Anderson V.L."/>
            <person name="Armstrong M.R."/>
            <person name="Avrova A."/>
            <person name="Baxter L."/>
            <person name="Beynon J."/>
            <person name="Boevink P.C."/>
            <person name="Bollmann S.R."/>
            <person name="Bos J.I."/>
            <person name="Bulone V."/>
            <person name="Cai G."/>
            <person name="Cakir C."/>
            <person name="Carrington J.C."/>
            <person name="Chawner M."/>
            <person name="Conti L."/>
            <person name="Costanzo S."/>
            <person name="Ewan R."/>
            <person name="Fahlgren N."/>
            <person name="Fischbach M.A."/>
            <person name="Fugelstad J."/>
            <person name="Gilroy E.M."/>
            <person name="Gnerre S."/>
            <person name="Green P.J."/>
            <person name="Grenville-Briggs L.J."/>
            <person name="Griffith J."/>
            <person name="Grunwald N.J."/>
            <person name="Horn K."/>
            <person name="Horner N.R."/>
            <person name="Hu C.H."/>
            <person name="Huitema E."/>
            <person name="Jeong D.H."/>
            <person name="Jones A.M."/>
            <person name="Jones J.D."/>
            <person name="Jones R.W."/>
            <person name="Karlsson E.K."/>
            <person name="Kunjeti S.G."/>
            <person name="Lamour K."/>
            <person name="Liu Z."/>
            <person name="Ma L."/>
            <person name="Maclean D."/>
            <person name="Chibucos M.C."/>
            <person name="McDonald H."/>
            <person name="McWalters J."/>
            <person name="Meijer H.J."/>
            <person name="Morgan W."/>
            <person name="Morris P.F."/>
            <person name="Munro C.A."/>
            <person name="O'Neill K."/>
            <person name="Ospina-Giraldo M."/>
            <person name="Pinzon A."/>
            <person name="Pritchard L."/>
            <person name="Ramsahoye B."/>
            <person name="Ren Q."/>
            <person name="Restrepo S."/>
            <person name="Roy S."/>
            <person name="Sadanandom A."/>
            <person name="Savidor A."/>
            <person name="Schornack S."/>
            <person name="Schwartz D.C."/>
            <person name="Schumann U.D."/>
            <person name="Schwessinger B."/>
            <person name="Seyer L."/>
            <person name="Sharpe T."/>
            <person name="Silvar C."/>
            <person name="Song J."/>
            <person name="Studholme D.J."/>
            <person name="Sykes S."/>
            <person name="Thines M."/>
            <person name="van de Vondervoort P.J."/>
            <person name="Phuntumart V."/>
            <person name="Wawra S."/>
            <person name="Weide R."/>
            <person name="Win J."/>
            <person name="Young C."/>
            <person name="Zhou S."/>
            <person name="Fry W."/>
            <person name="Meyers B.C."/>
            <person name="van West P."/>
            <person name="Ristaino J."/>
            <person name="Govers F."/>
            <person name="Birch P.R."/>
            <person name="Whisson S.C."/>
            <person name="Judelson H.S."/>
            <person name="Nusbaum C."/>
        </authorList>
    </citation>
    <scope>NUCLEOTIDE SEQUENCE [LARGE SCALE GENOMIC DNA]</scope>
    <source>
        <strain evidence="2">T30-4</strain>
    </source>
</reference>
<dbReference type="KEGG" id="pif:PITG_00244"/>
<evidence type="ECO:0000313" key="1">
    <source>
        <dbReference type="EMBL" id="EEY57679.1"/>
    </source>
</evidence>
<gene>
    <name evidence="1" type="ORF">PITG_00244</name>
</gene>
<dbReference type="InterPro" id="IPR043502">
    <property type="entry name" value="DNA/RNA_pol_sf"/>
</dbReference>
<dbReference type="InParanoid" id="D0MQB0"/>
<dbReference type="HOGENOM" id="CLU_1196871_0_0_1"/>
<proteinExistence type="predicted"/>
<organism evidence="1 2">
    <name type="scientific">Phytophthora infestans (strain T30-4)</name>
    <name type="common">Potato late blight agent</name>
    <dbReference type="NCBI Taxonomy" id="403677"/>
    <lineage>
        <taxon>Eukaryota</taxon>
        <taxon>Sar</taxon>
        <taxon>Stramenopiles</taxon>
        <taxon>Oomycota</taxon>
        <taxon>Peronosporomycetes</taxon>
        <taxon>Peronosporales</taxon>
        <taxon>Peronosporaceae</taxon>
        <taxon>Phytophthora</taxon>
    </lineage>
</organism>
<protein>
    <submittedName>
        <fullName evidence="1">Uncharacterized protein</fullName>
    </submittedName>
</protein>
<dbReference type="OrthoDB" id="775972at2759"/>
<dbReference type="Proteomes" id="UP000006643">
    <property type="component" value="Unassembled WGS sequence"/>
</dbReference>
<sequence>MDARPTGPRPIYEVVRPPKLVFWDHALPASWYHIVQEHAKAPQHFYRIIKASSASRGPLRQASVGATYDISAPLTHGDDFVDTNDDYEVGDSSRTTNQMNVAAVVSSVNGTVSMAKADMENGFWQLPLAEARIDVLFYAKPMDALFDMRRRYGDDVFFYAKPMDKFTDMLRRFVMLSQRCNIWLNAKKSTPFKRDVMWCGYVISDDDVRNDAGRISALQELRRCQQLPNCSI</sequence>
<dbReference type="SUPFAM" id="SSF56672">
    <property type="entry name" value="DNA/RNA polymerases"/>
    <property type="match status" value="1"/>
</dbReference>
<accession>D0MQB0</accession>